<evidence type="ECO:0000259" key="5">
    <source>
        <dbReference type="PROSITE" id="PS51891"/>
    </source>
</evidence>
<dbReference type="SUPFAM" id="SSF51316">
    <property type="entry name" value="Mss4-like"/>
    <property type="match status" value="2"/>
</dbReference>
<dbReference type="Gene3D" id="3.90.1590.10">
    <property type="entry name" value="glutathione-dependent formaldehyde- activating enzyme (gfa)"/>
    <property type="match status" value="2"/>
</dbReference>
<dbReference type="EMBL" id="MU004240">
    <property type="protein sequence ID" value="KAF2665831.1"/>
    <property type="molecule type" value="Genomic_DNA"/>
</dbReference>
<evidence type="ECO:0000256" key="2">
    <source>
        <dbReference type="ARBA" id="ARBA00022723"/>
    </source>
</evidence>
<reference evidence="6" key="1">
    <citation type="journal article" date="2020" name="Stud. Mycol.">
        <title>101 Dothideomycetes genomes: a test case for predicting lifestyles and emergence of pathogens.</title>
        <authorList>
            <person name="Haridas S."/>
            <person name="Albert R."/>
            <person name="Binder M."/>
            <person name="Bloem J."/>
            <person name="Labutti K."/>
            <person name="Salamov A."/>
            <person name="Andreopoulos B."/>
            <person name="Baker S."/>
            <person name="Barry K."/>
            <person name="Bills G."/>
            <person name="Bluhm B."/>
            <person name="Cannon C."/>
            <person name="Castanera R."/>
            <person name="Culley D."/>
            <person name="Daum C."/>
            <person name="Ezra D."/>
            <person name="Gonzalez J."/>
            <person name="Henrissat B."/>
            <person name="Kuo A."/>
            <person name="Liang C."/>
            <person name="Lipzen A."/>
            <person name="Lutzoni F."/>
            <person name="Magnuson J."/>
            <person name="Mondo S."/>
            <person name="Nolan M."/>
            <person name="Ohm R."/>
            <person name="Pangilinan J."/>
            <person name="Park H.-J."/>
            <person name="Ramirez L."/>
            <person name="Alfaro M."/>
            <person name="Sun H."/>
            <person name="Tritt A."/>
            <person name="Yoshinaga Y."/>
            <person name="Zwiers L.-H."/>
            <person name="Turgeon B."/>
            <person name="Goodwin S."/>
            <person name="Spatafora J."/>
            <person name="Crous P."/>
            <person name="Grigoriev I."/>
        </authorList>
    </citation>
    <scope>NUCLEOTIDE SEQUENCE</scope>
    <source>
        <strain evidence="6">CBS 115976</strain>
    </source>
</reference>
<dbReference type="Pfam" id="PF04828">
    <property type="entry name" value="GFA"/>
    <property type="match status" value="2"/>
</dbReference>
<keyword evidence="7" id="KW-1185">Reference proteome</keyword>
<sequence>MILTCSCHCGGSKYSFTVPKESLPLQAYLCSCNTCRRISGVLLTSYVPIPPENPSPNLECVSTYKSSEAIKRHFCSNCGAHLFLEHNDDGHFEVSTGTLQSSNGIVTHQGHIWLAETVDGGASIWIKEIGAHRTKQYLKDIGSELAPFDWRDSPSASERGCQSTDNKLHVHCHCRGVEFCITRPNEQSLLAESPFPDLLVPYNSGKSAENPSNVSWWLSEDRKRYLAGHCACKSCRLISGFDIVQWTFVPTDNIELPDGRKYEQGMRLGTAKTYESSPGTTRHFCGDCGADVFWEGSQRPTLLDVAIGLLDAESGARAEEWLQWVTDRVSFSEEAHNQQLIQSLCDGLGKYPKE</sequence>
<dbReference type="GO" id="GO:0016846">
    <property type="term" value="F:carbon-sulfur lyase activity"/>
    <property type="evidence" value="ECO:0007669"/>
    <property type="project" value="InterPro"/>
</dbReference>
<dbReference type="InterPro" id="IPR011057">
    <property type="entry name" value="Mss4-like_sf"/>
</dbReference>
<accession>A0A6A6U2K4</accession>
<dbReference type="AlphaFoldDB" id="A0A6A6U2K4"/>
<keyword evidence="4" id="KW-0456">Lyase</keyword>
<dbReference type="OrthoDB" id="5422068at2759"/>
<dbReference type="GO" id="GO:0046872">
    <property type="term" value="F:metal ion binding"/>
    <property type="evidence" value="ECO:0007669"/>
    <property type="project" value="UniProtKB-KW"/>
</dbReference>
<dbReference type="InterPro" id="IPR006913">
    <property type="entry name" value="CENP-V/GFA"/>
</dbReference>
<evidence type="ECO:0000313" key="7">
    <source>
        <dbReference type="Proteomes" id="UP000799302"/>
    </source>
</evidence>
<organism evidence="6 7">
    <name type="scientific">Microthyrium microscopicum</name>
    <dbReference type="NCBI Taxonomy" id="703497"/>
    <lineage>
        <taxon>Eukaryota</taxon>
        <taxon>Fungi</taxon>
        <taxon>Dikarya</taxon>
        <taxon>Ascomycota</taxon>
        <taxon>Pezizomycotina</taxon>
        <taxon>Dothideomycetes</taxon>
        <taxon>Dothideomycetes incertae sedis</taxon>
        <taxon>Microthyriales</taxon>
        <taxon>Microthyriaceae</taxon>
        <taxon>Microthyrium</taxon>
    </lineage>
</organism>
<dbReference type="PANTHER" id="PTHR33337:SF40">
    <property type="entry name" value="CENP-V_GFA DOMAIN-CONTAINING PROTEIN-RELATED"/>
    <property type="match status" value="1"/>
</dbReference>
<name>A0A6A6U2K4_9PEZI</name>
<dbReference type="PANTHER" id="PTHR33337">
    <property type="entry name" value="GFA DOMAIN-CONTAINING PROTEIN"/>
    <property type="match status" value="1"/>
</dbReference>
<evidence type="ECO:0000313" key="6">
    <source>
        <dbReference type="EMBL" id="KAF2665831.1"/>
    </source>
</evidence>
<evidence type="ECO:0000256" key="3">
    <source>
        <dbReference type="ARBA" id="ARBA00022833"/>
    </source>
</evidence>
<dbReference type="Proteomes" id="UP000799302">
    <property type="component" value="Unassembled WGS sequence"/>
</dbReference>
<feature type="domain" description="CENP-V/GFA" evidence="5">
    <location>
        <begin position="203"/>
        <end position="322"/>
    </location>
</feature>
<feature type="domain" description="CENP-V/GFA" evidence="5">
    <location>
        <begin position="3"/>
        <end position="114"/>
    </location>
</feature>
<keyword evidence="3" id="KW-0862">Zinc</keyword>
<evidence type="ECO:0000256" key="1">
    <source>
        <dbReference type="ARBA" id="ARBA00005495"/>
    </source>
</evidence>
<proteinExistence type="inferred from homology"/>
<evidence type="ECO:0000256" key="4">
    <source>
        <dbReference type="ARBA" id="ARBA00023239"/>
    </source>
</evidence>
<comment type="similarity">
    <text evidence="1">Belongs to the Gfa family.</text>
</comment>
<protein>
    <recommendedName>
        <fullName evidence="5">CENP-V/GFA domain-containing protein</fullName>
    </recommendedName>
</protein>
<dbReference type="PROSITE" id="PS51891">
    <property type="entry name" value="CENP_V_GFA"/>
    <property type="match status" value="2"/>
</dbReference>
<gene>
    <name evidence="6" type="ORF">BT63DRAFT_76990</name>
</gene>
<keyword evidence="2" id="KW-0479">Metal-binding</keyword>